<protein>
    <recommendedName>
        <fullName evidence="5">Transmembrane protein</fullName>
    </recommendedName>
</protein>
<evidence type="ECO:0000313" key="3">
    <source>
        <dbReference type="EMBL" id="OIT34535.1"/>
    </source>
</evidence>
<dbReference type="EMBL" id="MJEQ01000698">
    <property type="protein sequence ID" value="OIT34535.1"/>
    <property type="molecule type" value="Genomic_DNA"/>
</dbReference>
<dbReference type="AlphaFoldDB" id="A0A314KZD9"/>
<name>A0A314KZD9_NICAT</name>
<evidence type="ECO:0000256" key="2">
    <source>
        <dbReference type="SAM" id="SignalP"/>
    </source>
</evidence>
<reference evidence="3" key="1">
    <citation type="submission" date="2016-11" db="EMBL/GenBank/DDBJ databases">
        <title>The genome of Nicotiana attenuata.</title>
        <authorList>
            <person name="Xu S."/>
            <person name="Brockmoeller T."/>
            <person name="Gaquerel E."/>
            <person name="Navarro A."/>
            <person name="Kuhl H."/>
            <person name="Gase K."/>
            <person name="Ling Z."/>
            <person name="Zhou W."/>
            <person name="Kreitzer C."/>
            <person name="Stanke M."/>
            <person name="Tang H."/>
            <person name="Lyons E."/>
            <person name="Pandey P."/>
            <person name="Pandey S.P."/>
            <person name="Timmermann B."/>
            <person name="Baldwin I.T."/>
        </authorList>
    </citation>
    <scope>NUCLEOTIDE SEQUENCE [LARGE SCALE GENOMIC DNA]</scope>
    <source>
        <strain evidence="3">UT</strain>
    </source>
</reference>
<dbReference type="SMR" id="A0A314KZD9"/>
<evidence type="ECO:0008006" key="5">
    <source>
        <dbReference type="Google" id="ProtNLM"/>
    </source>
</evidence>
<proteinExistence type="predicted"/>
<keyword evidence="1" id="KW-0812">Transmembrane</keyword>
<dbReference type="Proteomes" id="UP000187609">
    <property type="component" value="Unassembled WGS sequence"/>
</dbReference>
<gene>
    <name evidence="3" type="ORF">A4A49_40080</name>
</gene>
<feature type="signal peptide" evidence="2">
    <location>
        <begin position="1"/>
        <end position="26"/>
    </location>
</feature>
<dbReference type="PANTHER" id="PTHR37189:SF4">
    <property type="entry name" value="TRANSMEMBRANE PROTEIN"/>
    <property type="match status" value="1"/>
</dbReference>
<evidence type="ECO:0000256" key="1">
    <source>
        <dbReference type="SAM" id="Phobius"/>
    </source>
</evidence>
<evidence type="ECO:0000313" key="4">
    <source>
        <dbReference type="Proteomes" id="UP000187609"/>
    </source>
</evidence>
<dbReference type="Gramene" id="OIT34535">
    <property type="protein sequence ID" value="OIT34535"/>
    <property type="gene ID" value="A4A49_40080"/>
</dbReference>
<keyword evidence="1" id="KW-0472">Membrane</keyword>
<organism evidence="3 4">
    <name type="scientific">Nicotiana attenuata</name>
    <name type="common">Coyote tobacco</name>
    <dbReference type="NCBI Taxonomy" id="49451"/>
    <lineage>
        <taxon>Eukaryota</taxon>
        <taxon>Viridiplantae</taxon>
        <taxon>Streptophyta</taxon>
        <taxon>Embryophyta</taxon>
        <taxon>Tracheophyta</taxon>
        <taxon>Spermatophyta</taxon>
        <taxon>Magnoliopsida</taxon>
        <taxon>eudicotyledons</taxon>
        <taxon>Gunneridae</taxon>
        <taxon>Pentapetalae</taxon>
        <taxon>asterids</taxon>
        <taxon>lamiids</taxon>
        <taxon>Solanales</taxon>
        <taxon>Solanaceae</taxon>
        <taxon>Nicotianoideae</taxon>
        <taxon>Nicotianeae</taxon>
        <taxon>Nicotiana</taxon>
    </lineage>
</organism>
<feature type="transmembrane region" description="Helical" evidence="1">
    <location>
        <begin position="101"/>
        <end position="126"/>
    </location>
</feature>
<comment type="caution">
    <text evidence="3">The sequence shown here is derived from an EMBL/GenBank/DDBJ whole genome shotgun (WGS) entry which is preliminary data.</text>
</comment>
<keyword evidence="2" id="KW-0732">Signal</keyword>
<sequence length="154" mass="16871">MRQYFQNVLIFTFMILLSIMSLQSNGRELRPAEHGLTNQDLSSTPTTNDDVPEMLSFFGGGGRRKAQPPVALPIAKNLTWIGGDGGGMPVHHNSKDHVREALLISSLVCGAIGIVLLAVSAFVYFFRFRKEKQVQTQGETSLSTSADNVVVVHK</sequence>
<keyword evidence="4" id="KW-1185">Reference proteome</keyword>
<dbReference type="PANTHER" id="PTHR37189">
    <property type="entry name" value="CONCANAVALIN A-LIKE LECTIN/GLUCANASE DOMAIN-CONTAINING PROTEIN-RELATED"/>
    <property type="match status" value="1"/>
</dbReference>
<accession>A0A314KZD9</accession>
<feature type="chain" id="PRO_5016447583" description="Transmembrane protein" evidence="2">
    <location>
        <begin position="27"/>
        <end position="154"/>
    </location>
</feature>
<keyword evidence="1" id="KW-1133">Transmembrane helix</keyword>